<reference evidence="8" key="1">
    <citation type="submission" date="2016-11" db="EMBL/GenBank/DDBJ databases">
        <authorList>
            <person name="Varghese N."/>
            <person name="Submissions S."/>
        </authorList>
    </citation>
    <scope>NUCLEOTIDE SEQUENCE [LARGE SCALE GENOMIC DNA]</scope>
    <source>
        <strain evidence="8">Sac-22</strain>
    </source>
</reference>
<feature type="signal peptide" evidence="6">
    <location>
        <begin position="1"/>
        <end position="45"/>
    </location>
</feature>
<organism evidence="7 8">
    <name type="scientific">Duganella sacchari</name>
    <dbReference type="NCBI Taxonomy" id="551987"/>
    <lineage>
        <taxon>Bacteria</taxon>
        <taxon>Pseudomonadati</taxon>
        <taxon>Pseudomonadota</taxon>
        <taxon>Betaproteobacteria</taxon>
        <taxon>Burkholderiales</taxon>
        <taxon>Oxalobacteraceae</taxon>
        <taxon>Telluria group</taxon>
        <taxon>Duganella</taxon>
    </lineage>
</organism>
<feature type="binding site" evidence="5">
    <location>
        <begin position="190"/>
        <end position="192"/>
    </location>
    <ligand>
        <name>substrate</name>
    </ligand>
</feature>
<dbReference type="GO" id="GO:0046872">
    <property type="term" value="F:metal ion binding"/>
    <property type="evidence" value="ECO:0007669"/>
    <property type="project" value="UniProtKB-KW"/>
</dbReference>
<keyword evidence="2" id="KW-0479">Metal-binding</keyword>
<evidence type="ECO:0000256" key="4">
    <source>
        <dbReference type="PIRSR" id="PIRSR031924-50"/>
    </source>
</evidence>
<dbReference type="AlphaFoldDB" id="A0A1M7NRZ0"/>
<dbReference type="EMBL" id="FRCX01000004">
    <property type="protein sequence ID" value="SHN06839.1"/>
    <property type="molecule type" value="Genomic_DNA"/>
</dbReference>
<dbReference type="InterPro" id="IPR017850">
    <property type="entry name" value="Alkaline_phosphatase_core_sf"/>
</dbReference>
<name>A0A1M7NRZ0_9BURK</name>
<dbReference type="Gene3D" id="3.40.720.10">
    <property type="entry name" value="Alkaline Phosphatase, subunit A"/>
    <property type="match status" value="1"/>
</dbReference>
<evidence type="ECO:0000256" key="2">
    <source>
        <dbReference type="ARBA" id="ARBA00022723"/>
    </source>
</evidence>
<dbReference type="PIRSF" id="PIRSF031924">
    <property type="entry name" value="Pi-irrepressible_AP"/>
    <property type="match status" value="1"/>
</dbReference>
<feature type="chain" id="PRO_5012523031" evidence="6">
    <location>
        <begin position="46"/>
        <end position="577"/>
    </location>
</feature>
<dbReference type="GO" id="GO:0004035">
    <property type="term" value="F:alkaline phosphatase activity"/>
    <property type="evidence" value="ECO:0007669"/>
    <property type="project" value="InterPro"/>
</dbReference>
<proteinExistence type="predicted"/>
<evidence type="ECO:0000256" key="6">
    <source>
        <dbReference type="SAM" id="SignalP"/>
    </source>
</evidence>
<dbReference type="Pfam" id="PF01663">
    <property type="entry name" value="Phosphodiest"/>
    <property type="match status" value="1"/>
</dbReference>
<accession>A0A1M7NRZ0</accession>
<evidence type="ECO:0000313" key="8">
    <source>
        <dbReference type="Proteomes" id="UP000184339"/>
    </source>
</evidence>
<dbReference type="Gene3D" id="3.30.1360.150">
    <property type="match status" value="1"/>
</dbReference>
<dbReference type="SMR" id="A0A1M7NRZ0"/>
<feature type="active site" description="Phosphothreonine intermediate" evidence="4">
    <location>
        <position position="107"/>
    </location>
</feature>
<gene>
    <name evidence="7" type="ORF">SAMN05192549_104151</name>
</gene>
<protein>
    <submittedName>
        <fullName evidence="7">Type I phosphodiesterase / nucleotide pyrophosphatase</fullName>
    </submittedName>
</protein>
<evidence type="ECO:0000256" key="3">
    <source>
        <dbReference type="ARBA" id="ARBA00022729"/>
    </source>
</evidence>
<dbReference type="Proteomes" id="UP000184339">
    <property type="component" value="Unassembled WGS sequence"/>
</dbReference>
<dbReference type="PANTHER" id="PTHR10151:SF120">
    <property type="entry name" value="BIS(5'-ADENOSYL)-TRIPHOSPHATASE"/>
    <property type="match status" value="1"/>
</dbReference>
<keyword evidence="3 6" id="KW-0732">Signal</keyword>
<dbReference type="CDD" id="cd16016">
    <property type="entry name" value="AP-SPAP"/>
    <property type="match status" value="1"/>
</dbReference>
<feature type="binding site" evidence="5">
    <location>
        <position position="128"/>
    </location>
    <ligand>
        <name>substrate</name>
    </ligand>
</feature>
<evidence type="ECO:0000256" key="5">
    <source>
        <dbReference type="PIRSR" id="PIRSR031924-51"/>
    </source>
</evidence>
<keyword evidence="1 4" id="KW-0597">Phosphoprotein</keyword>
<dbReference type="InterPro" id="IPR026263">
    <property type="entry name" value="Alkaline_phosphatase_prok"/>
</dbReference>
<sequence length="577" mass="63186">MPHARVTLRGCATPFNLTTTYMTKKMSLRAIVLAASCFALSSCYAAPAAPTTASPLPKLVVVLVVDGLPNEQVQRYRDQFGQGGLRRMLDQGASFSNAHQAHGVTVTAIGHSAVLTGAYPYVHGIIGNNWIDPVTKKSVYCTEDSNYSYIGEETKPADGTSPAKLKVNTLGDELRYATGSRSKVITVSGKDRGAILLAGKTGTAYMYMEKTGNFASSTYYMKQHPEWVSKYLATKPQDRFYGKTWAPLLPAAAYEGDASEDLNIPKAGSHNRLPYTYYSESGEIDAGYYASLRVGPFLDQLTLDFARAAVEGENLGRNPAGVPDILGVSLSAHDYVNHAFGPESKLSHDHLQRLDRMVADFFNYLDKRVGMDNVLVVLTADHGFPNTPEFSKTQHLDAERLDGDKLMAALDQHLSEKFGVAKLVQAWSLPNIHLDYALVDQNKLKREEVETAAARYLLAQNGIVDAITRTQFESGAVQGTHINTLMRRAWNRESSGDLMVITKPFWYFGTGVSGTSHGSPYAYDTNVPLMIMGKRWVKPGAYGQYAEVVDIAPTLANLLHVRPPAGAEGRVLTETLR</sequence>
<evidence type="ECO:0000313" key="7">
    <source>
        <dbReference type="EMBL" id="SHN06839.1"/>
    </source>
</evidence>
<dbReference type="STRING" id="551987.SAMN05192549_104151"/>
<dbReference type="SUPFAM" id="SSF53649">
    <property type="entry name" value="Alkaline phosphatase-like"/>
    <property type="match status" value="1"/>
</dbReference>
<keyword evidence="8" id="KW-1185">Reference proteome</keyword>
<evidence type="ECO:0000256" key="1">
    <source>
        <dbReference type="ARBA" id="ARBA00022553"/>
    </source>
</evidence>
<dbReference type="PANTHER" id="PTHR10151">
    <property type="entry name" value="ECTONUCLEOTIDE PYROPHOSPHATASE/PHOSPHODIESTERASE"/>
    <property type="match status" value="1"/>
</dbReference>
<dbReference type="InterPro" id="IPR002591">
    <property type="entry name" value="Phosphodiest/P_Trfase"/>
</dbReference>